<feature type="region of interest" description="Disordered" evidence="1">
    <location>
        <begin position="353"/>
        <end position="416"/>
    </location>
</feature>
<sequence>MPNSAPTPIDYDNLIENDIEEVEGVVDEQDEEELDVHESIAQFSRLHPFIRTDMSDEAQTETISQPDIPIDPQLLEERSDRATPISPTHLPVSSASGLQHISSPVYGSATSQSTQVRQVQPQIEHPLSTDSGSFELTESEQQTLYSQAKARNRITSKYGKQQRVRVFKSGDFGMLSVSRPVVPWSTSLPRIPCRILAVIGNSSYRVRTQWGVLDHAQPTELINPLSETTNLAQSLLTEENFNSISLDRLMKEVRQHYQGTTSTRIWCKCRFQPKTRKRCTSKHCPCKRAHQSCTNNCHGELGFPLAKQDDCVNTASARSNNPAIAIQDTFDIWTTTATGSATGLENQQVLRRTTRKRRAQNITDIESTRGRPSGKRVRFTEPLAAEQSPQIQAEPRASVSGYSERTPPVIVSQDTSRRARRAITSLDKRLVVVLKVPARRLRRSALRQRI</sequence>
<dbReference type="EMBL" id="ML119698">
    <property type="protein sequence ID" value="RPA79520.1"/>
    <property type="molecule type" value="Genomic_DNA"/>
</dbReference>
<keyword evidence="3" id="KW-1185">Reference proteome</keyword>
<evidence type="ECO:0000313" key="2">
    <source>
        <dbReference type="EMBL" id="RPA79520.1"/>
    </source>
</evidence>
<gene>
    <name evidence="2" type="ORF">BJ508DRAFT_328244</name>
</gene>
<dbReference type="AlphaFoldDB" id="A0A3N4I5Y7"/>
<proteinExistence type="predicted"/>
<accession>A0A3N4I5Y7</accession>
<protein>
    <submittedName>
        <fullName evidence="2">Uncharacterized protein</fullName>
    </submittedName>
</protein>
<organism evidence="2 3">
    <name type="scientific">Ascobolus immersus RN42</name>
    <dbReference type="NCBI Taxonomy" id="1160509"/>
    <lineage>
        <taxon>Eukaryota</taxon>
        <taxon>Fungi</taxon>
        <taxon>Dikarya</taxon>
        <taxon>Ascomycota</taxon>
        <taxon>Pezizomycotina</taxon>
        <taxon>Pezizomycetes</taxon>
        <taxon>Pezizales</taxon>
        <taxon>Ascobolaceae</taxon>
        <taxon>Ascobolus</taxon>
    </lineage>
</organism>
<name>A0A3N4I5Y7_ASCIM</name>
<dbReference type="Proteomes" id="UP000275078">
    <property type="component" value="Unassembled WGS sequence"/>
</dbReference>
<dbReference type="STRING" id="1160509.A0A3N4I5Y7"/>
<evidence type="ECO:0000256" key="1">
    <source>
        <dbReference type="SAM" id="MobiDB-lite"/>
    </source>
</evidence>
<evidence type="ECO:0000313" key="3">
    <source>
        <dbReference type="Proteomes" id="UP000275078"/>
    </source>
</evidence>
<reference evidence="2 3" key="1">
    <citation type="journal article" date="2018" name="Nat. Ecol. Evol.">
        <title>Pezizomycetes genomes reveal the molecular basis of ectomycorrhizal truffle lifestyle.</title>
        <authorList>
            <person name="Murat C."/>
            <person name="Payen T."/>
            <person name="Noel B."/>
            <person name="Kuo A."/>
            <person name="Morin E."/>
            <person name="Chen J."/>
            <person name="Kohler A."/>
            <person name="Krizsan K."/>
            <person name="Balestrini R."/>
            <person name="Da Silva C."/>
            <person name="Montanini B."/>
            <person name="Hainaut M."/>
            <person name="Levati E."/>
            <person name="Barry K.W."/>
            <person name="Belfiori B."/>
            <person name="Cichocki N."/>
            <person name="Clum A."/>
            <person name="Dockter R.B."/>
            <person name="Fauchery L."/>
            <person name="Guy J."/>
            <person name="Iotti M."/>
            <person name="Le Tacon F."/>
            <person name="Lindquist E.A."/>
            <person name="Lipzen A."/>
            <person name="Malagnac F."/>
            <person name="Mello A."/>
            <person name="Molinier V."/>
            <person name="Miyauchi S."/>
            <person name="Poulain J."/>
            <person name="Riccioni C."/>
            <person name="Rubini A."/>
            <person name="Sitrit Y."/>
            <person name="Splivallo R."/>
            <person name="Traeger S."/>
            <person name="Wang M."/>
            <person name="Zifcakova L."/>
            <person name="Wipf D."/>
            <person name="Zambonelli A."/>
            <person name="Paolocci F."/>
            <person name="Nowrousian M."/>
            <person name="Ottonello S."/>
            <person name="Baldrian P."/>
            <person name="Spatafora J.W."/>
            <person name="Henrissat B."/>
            <person name="Nagy L.G."/>
            <person name="Aury J.M."/>
            <person name="Wincker P."/>
            <person name="Grigoriev I.V."/>
            <person name="Bonfante P."/>
            <person name="Martin F.M."/>
        </authorList>
    </citation>
    <scope>NUCLEOTIDE SEQUENCE [LARGE SCALE GENOMIC DNA]</scope>
    <source>
        <strain evidence="2 3">RN42</strain>
    </source>
</reference>